<keyword evidence="1" id="KW-0812">Transmembrane</keyword>
<keyword evidence="3" id="KW-1185">Reference proteome</keyword>
<feature type="transmembrane region" description="Helical" evidence="1">
    <location>
        <begin position="70"/>
        <end position="93"/>
    </location>
</feature>
<dbReference type="RefSeq" id="XP_025547417.1">
    <property type="nucleotide sequence ID" value="XM_025699379.1"/>
</dbReference>
<dbReference type="VEuPathDB" id="FungiDB:BO97DRAFT_461770"/>
<evidence type="ECO:0000313" key="2">
    <source>
        <dbReference type="EMBL" id="RAL08263.1"/>
    </source>
</evidence>
<evidence type="ECO:0000313" key="3">
    <source>
        <dbReference type="Proteomes" id="UP000248961"/>
    </source>
</evidence>
<dbReference type="InterPro" id="IPR036291">
    <property type="entry name" value="NAD(P)-bd_dom_sf"/>
</dbReference>
<protein>
    <submittedName>
        <fullName evidence="2">Integral membrane protein</fullName>
    </submittedName>
</protein>
<dbReference type="Proteomes" id="UP000248961">
    <property type="component" value="Unassembled WGS sequence"/>
</dbReference>
<dbReference type="OrthoDB" id="4350666at2759"/>
<name>A0A395HLE9_ASPHC</name>
<dbReference type="SUPFAM" id="SSF51735">
    <property type="entry name" value="NAD(P)-binding Rossmann-fold domains"/>
    <property type="match status" value="1"/>
</dbReference>
<keyword evidence="1" id="KW-0472">Membrane</keyword>
<gene>
    <name evidence="2" type="ORF">BO97DRAFT_461770</name>
</gene>
<evidence type="ECO:0000256" key="1">
    <source>
        <dbReference type="SAM" id="Phobius"/>
    </source>
</evidence>
<keyword evidence="1" id="KW-1133">Transmembrane helix</keyword>
<accession>A0A395HLE9</accession>
<dbReference type="GeneID" id="37203668"/>
<organism evidence="2 3">
    <name type="scientific">Aspergillus homomorphus (strain CBS 101889)</name>
    <dbReference type="NCBI Taxonomy" id="1450537"/>
    <lineage>
        <taxon>Eukaryota</taxon>
        <taxon>Fungi</taxon>
        <taxon>Dikarya</taxon>
        <taxon>Ascomycota</taxon>
        <taxon>Pezizomycotina</taxon>
        <taxon>Eurotiomycetes</taxon>
        <taxon>Eurotiomycetidae</taxon>
        <taxon>Eurotiales</taxon>
        <taxon>Aspergillaceae</taxon>
        <taxon>Aspergillus</taxon>
        <taxon>Aspergillus subgen. Circumdati</taxon>
    </lineage>
</organism>
<dbReference type="AlphaFoldDB" id="A0A395HLE9"/>
<proteinExistence type="predicted"/>
<feature type="transmembrane region" description="Helical" evidence="1">
    <location>
        <begin position="6"/>
        <end position="28"/>
    </location>
</feature>
<reference evidence="2 3" key="1">
    <citation type="submission" date="2018-02" db="EMBL/GenBank/DDBJ databases">
        <title>The genomes of Aspergillus section Nigri reveals drivers in fungal speciation.</title>
        <authorList>
            <consortium name="DOE Joint Genome Institute"/>
            <person name="Vesth T.C."/>
            <person name="Nybo J."/>
            <person name="Theobald S."/>
            <person name="Brandl J."/>
            <person name="Frisvad J.C."/>
            <person name="Nielsen K.F."/>
            <person name="Lyhne E.K."/>
            <person name="Kogle M.E."/>
            <person name="Kuo A."/>
            <person name="Riley R."/>
            <person name="Clum A."/>
            <person name="Nolan M."/>
            <person name="Lipzen A."/>
            <person name="Salamov A."/>
            <person name="Henrissat B."/>
            <person name="Wiebenga A."/>
            <person name="De vries R.P."/>
            <person name="Grigoriev I.V."/>
            <person name="Mortensen U.H."/>
            <person name="Andersen M.R."/>
            <person name="Baker S.E."/>
        </authorList>
    </citation>
    <scope>NUCLEOTIDE SEQUENCE [LARGE SCALE GENOMIC DNA]</scope>
    <source>
        <strain evidence="2 3">CBS 101889</strain>
    </source>
</reference>
<dbReference type="EMBL" id="KZ824317">
    <property type="protein sequence ID" value="RAL08263.1"/>
    <property type="molecule type" value="Genomic_DNA"/>
</dbReference>
<dbReference type="STRING" id="1450537.A0A395HLE9"/>
<sequence length="414" mass="47704">MSWLKFILSLCYLYLAGTVFFDWMHFLLHRWSRSQWRFLRLLSRYHQYHHLYYGRLLQFNPKYTRQNTRIALPLELLCQMLGNVVGWLVAWTIMMGRTECIDRRALLIVLVIQAGRSLVVILNDGKDSNHISYDTVPKDWSWSFVGPEYHALHHRYPDRYMGSAIKLFDWVAGTAYSLRGKVVVMTGGSGEFGQAIEKQLLAEGVRSIHKPVIGKSWTRQAATRLMPMLDQADILILANCTGGMEDMESDCTLTIRLIQQFLAQKAAQKGKVLPEIWYISSEAECLTRGATERGQESVPTEQSFLPYARSLYRSSELVYRHIVPSLWKTSTGRTVISPEKIVRAMLWWVRRGAYFVPVTYTGIAYLQFLAFQFGAAADVDWSYESVVDLEWAYCTGGKRAWHDLPGGLERVRTM</sequence>